<feature type="compositionally biased region" description="Pro residues" evidence="2">
    <location>
        <begin position="28"/>
        <end position="39"/>
    </location>
</feature>
<protein>
    <submittedName>
        <fullName evidence="3">Uncharacterized protein</fullName>
    </submittedName>
</protein>
<feature type="coiled-coil region" evidence="1">
    <location>
        <begin position="347"/>
        <end position="390"/>
    </location>
</feature>
<dbReference type="GO" id="GO:0007166">
    <property type="term" value="P:cell surface receptor signaling pathway"/>
    <property type="evidence" value="ECO:0007669"/>
    <property type="project" value="InterPro"/>
</dbReference>
<name>A0A9P8ABY0_MORAP</name>
<gene>
    <name evidence="3" type="ORF">KVV02_007680</name>
</gene>
<dbReference type="Proteomes" id="UP000717515">
    <property type="component" value="Unassembled WGS sequence"/>
</dbReference>
<feature type="compositionally biased region" description="Polar residues" evidence="2">
    <location>
        <begin position="1"/>
        <end position="27"/>
    </location>
</feature>
<sequence>MAHANNNPYGIRTSSTGSPTIPALTSPTQPPNRQLPPIPISLDSLSSYKSSESNSSSDGSSDSSANISPSDTLDRANSLRSGFKEIRKRAEELKNTNAESDYIKTYNKGVDLAIAATANITTGSTLMTQGMAVANKVLDNPKVSDVLSSIEKNPVLNHLVQLADKLVDIGKTVPFIAPAFVILKLIIDVEQRARDTDAKCTDLLERINFMVSNITVLEKVKAVEPLVAVISRMNETLKRAASLIQAYRKQGAIARRLNISNSQNFVQMAASISACSQDLMLSLQIQQTGDISVLTRSVPVDSQDEEAKSFVMAHGGQSVINNDPALVEEFAKKMHMTMSDQVMDQMQSSMEELLEENQSRIEALLKENSSNTVAETIKAMAAEARELEAEQRLVCLQCDKEYRKSANGPEACSFHKSMKTNGSFSCCGNNAPCAYGSHRPAHHCEYPYTNFYDYAFGILGYTDTHRHWATVRETDLLTDDEMLASVSELVRWRSRHEKITQPMMVIRVGFVRYDNPYYFQAFDAELLKTTNAALRETRQTLIFKTTTGDDEYAMAEWIMDATGTITGVRISAKVATNDTPTVSEVPIDPATVSLSGEVRSISKARFKVYKPTEPYKFPEPVHVGHSLRSTPLREVREFKPRTQLPLIIIPEAKMVANSRGAYTRMNADKFQGTLRIFNKSPPSSQTFVTLASCKAEYRFVGEDAYQDVESLDLGHVKFPTTIEPTQSLDLPFEAIVPRAKAQADLMQSCWDWAMVALHHPIRVRLTFKDIEGEELVYIQEYIHKPSSRMAVKDDEKDLLFLHIDDILENSRYTVRVKKATDEDHVLDVNGNQFKAQDLHKIVYKAEKTGVTEVTICSRENGSNKWDAWALVDLSCRRVYGIKVLLVPGNTRSTKTTAALGYAPCPLYGSDDESALEVRPQTYAEEKVVFPVLEPEEHPVVVVDDDVDDEKTPAVAAAPVIQAAAPVVAIAAAASASVTEALAEVSKNAASLDSAVFAASMSSLERRIESLDANVARMATALEKLVDILSH</sequence>
<dbReference type="AlphaFoldDB" id="A0A9P8ABY0"/>
<evidence type="ECO:0000313" key="4">
    <source>
        <dbReference type="Proteomes" id="UP000717515"/>
    </source>
</evidence>
<organism evidence="3 4">
    <name type="scientific">Mortierella alpina</name>
    <name type="common">Oleaginous fungus</name>
    <name type="synonym">Mortierella renispora</name>
    <dbReference type="NCBI Taxonomy" id="64518"/>
    <lineage>
        <taxon>Eukaryota</taxon>
        <taxon>Fungi</taxon>
        <taxon>Fungi incertae sedis</taxon>
        <taxon>Mucoromycota</taxon>
        <taxon>Mortierellomycotina</taxon>
        <taxon>Mortierellomycetes</taxon>
        <taxon>Mortierellales</taxon>
        <taxon>Mortierellaceae</taxon>
        <taxon>Mortierella</taxon>
    </lineage>
</organism>
<dbReference type="EMBL" id="JAIFTL010000018">
    <property type="protein sequence ID" value="KAG9326531.1"/>
    <property type="molecule type" value="Genomic_DNA"/>
</dbReference>
<feature type="compositionally biased region" description="Low complexity" evidence="2">
    <location>
        <begin position="40"/>
        <end position="71"/>
    </location>
</feature>
<dbReference type="Gene3D" id="1.20.930.20">
    <property type="entry name" value="Adaptor protein Cbl, N-terminal domain"/>
    <property type="match status" value="1"/>
</dbReference>
<feature type="region of interest" description="Disordered" evidence="2">
    <location>
        <begin position="1"/>
        <end position="76"/>
    </location>
</feature>
<accession>A0A9P8ABY0</accession>
<dbReference type="InterPro" id="IPR036537">
    <property type="entry name" value="Adaptor_Cbl_N_dom_sf"/>
</dbReference>
<evidence type="ECO:0000313" key="3">
    <source>
        <dbReference type="EMBL" id="KAG9326531.1"/>
    </source>
</evidence>
<dbReference type="InterPro" id="IPR059179">
    <property type="entry name" value="MLKL-like_MCAfunc"/>
</dbReference>
<evidence type="ECO:0000256" key="2">
    <source>
        <dbReference type="SAM" id="MobiDB-lite"/>
    </source>
</evidence>
<evidence type="ECO:0000256" key="1">
    <source>
        <dbReference type="SAM" id="Coils"/>
    </source>
</evidence>
<keyword evidence="1" id="KW-0175">Coiled coil</keyword>
<dbReference type="CDD" id="cd21037">
    <property type="entry name" value="MLKL_NTD"/>
    <property type="match status" value="1"/>
</dbReference>
<proteinExistence type="predicted"/>
<comment type="caution">
    <text evidence="3">The sequence shown here is derived from an EMBL/GenBank/DDBJ whole genome shotgun (WGS) entry which is preliminary data.</text>
</comment>
<reference evidence="3" key="1">
    <citation type="submission" date="2021-07" db="EMBL/GenBank/DDBJ databases">
        <title>Draft genome of Mortierella alpina, strain LL118, isolated from an aspen leaf litter sample.</title>
        <authorList>
            <person name="Yang S."/>
            <person name="Vinatzer B.A."/>
        </authorList>
    </citation>
    <scope>NUCLEOTIDE SEQUENCE</scope>
    <source>
        <strain evidence="3">LL118</strain>
    </source>
</reference>